<dbReference type="AlphaFoldDB" id="A0A915J3G9"/>
<keyword evidence="2" id="KW-1185">Reference proteome</keyword>
<sequence length="152" mass="17521">MKPIYEDITSDEDDIPMQILEDITSDEEELVVDEDLDNITSKEEEEEKEETLDHNNISDEEGTILDYDDDKNNQCKSYTPHSSNEEEIYEPVQIGGGDITNTSFVVDDFLELGQPSTINITRFNTKGCEYSLYFRNIEHIDDLNAQLAPRFQ</sequence>
<evidence type="ECO:0000313" key="3">
    <source>
        <dbReference type="WBParaSite" id="nRc.2.0.1.t21012-RA"/>
    </source>
</evidence>
<accession>A0A915J3G9</accession>
<protein>
    <submittedName>
        <fullName evidence="3">Uncharacterized protein</fullName>
    </submittedName>
</protein>
<name>A0A915J3G9_ROMCU</name>
<feature type="compositionally biased region" description="Acidic residues" evidence="1">
    <location>
        <begin position="58"/>
        <end position="69"/>
    </location>
</feature>
<proteinExistence type="predicted"/>
<organism evidence="2 3">
    <name type="scientific">Romanomermis culicivorax</name>
    <name type="common">Nematode worm</name>
    <dbReference type="NCBI Taxonomy" id="13658"/>
    <lineage>
        <taxon>Eukaryota</taxon>
        <taxon>Metazoa</taxon>
        <taxon>Ecdysozoa</taxon>
        <taxon>Nematoda</taxon>
        <taxon>Enoplea</taxon>
        <taxon>Dorylaimia</taxon>
        <taxon>Mermithida</taxon>
        <taxon>Mermithoidea</taxon>
        <taxon>Mermithidae</taxon>
        <taxon>Romanomermis</taxon>
    </lineage>
</organism>
<feature type="compositionally biased region" description="Acidic residues" evidence="1">
    <location>
        <begin position="32"/>
        <end position="50"/>
    </location>
</feature>
<dbReference type="WBParaSite" id="nRc.2.0.1.t21012-RA">
    <property type="protein sequence ID" value="nRc.2.0.1.t21012-RA"/>
    <property type="gene ID" value="nRc.2.0.1.g21012"/>
</dbReference>
<feature type="region of interest" description="Disordered" evidence="1">
    <location>
        <begin position="32"/>
        <end position="87"/>
    </location>
</feature>
<reference evidence="3" key="1">
    <citation type="submission" date="2022-11" db="UniProtKB">
        <authorList>
            <consortium name="WormBaseParasite"/>
        </authorList>
    </citation>
    <scope>IDENTIFICATION</scope>
</reference>
<evidence type="ECO:0000313" key="2">
    <source>
        <dbReference type="Proteomes" id="UP000887565"/>
    </source>
</evidence>
<evidence type="ECO:0000256" key="1">
    <source>
        <dbReference type="SAM" id="MobiDB-lite"/>
    </source>
</evidence>
<dbReference type="Proteomes" id="UP000887565">
    <property type="component" value="Unplaced"/>
</dbReference>